<comment type="caution">
    <text evidence="1">The sequence shown here is derived from an EMBL/GenBank/DDBJ whole genome shotgun (WGS) entry which is preliminary data.</text>
</comment>
<proteinExistence type="predicted"/>
<accession>A0AAD7NXT3</accession>
<keyword evidence="2" id="KW-1185">Reference proteome</keyword>
<name>A0AAD7NXT3_9AGAR</name>
<dbReference type="Gene3D" id="1.20.1280.50">
    <property type="match status" value="1"/>
</dbReference>
<evidence type="ECO:0008006" key="3">
    <source>
        <dbReference type="Google" id="ProtNLM"/>
    </source>
</evidence>
<dbReference type="AlphaFoldDB" id="A0AAD7NXT3"/>
<reference evidence="1" key="1">
    <citation type="submission" date="2023-03" db="EMBL/GenBank/DDBJ databases">
        <title>Massive genome expansion in bonnet fungi (Mycena s.s.) driven by repeated elements and novel gene families across ecological guilds.</title>
        <authorList>
            <consortium name="Lawrence Berkeley National Laboratory"/>
            <person name="Harder C.B."/>
            <person name="Miyauchi S."/>
            <person name="Viragh M."/>
            <person name="Kuo A."/>
            <person name="Thoen E."/>
            <person name="Andreopoulos B."/>
            <person name="Lu D."/>
            <person name="Skrede I."/>
            <person name="Drula E."/>
            <person name="Henrissat B."/>
            <person name="Morin E."/>
            <person name="Kohler A."/>
            <person name="Barry K."/>
            <person name="LaButti K."/>
            <person name="Morin E."/>
            <person name="Salamov A."/>
            <person name="Lipzen A."/>
            <person name="Mereny Z."/>
            <person name="Hegedus B."/>
            <person name="Baldrian P."/>
            <person name="Stursova M."/>
            <person name="Weitz H."/>
            <person name="Taylor A."/>
            <person name="Grigoriev I.V."/>
            <person name="Nagy L.G."/>
            <person name="Martin F."/>
            <person name="Kauserud H."/>
        </authorList>
    </citation>
    <scope>NUCLEOTIDE SEQUENCE</scope>
    <source>
        <strain evidence="1">CBHHK188m</strain>
    </source>
</reference>
<protein>
    <recommendedName>
        <fullName evidence="3">F-box domain-containing protein</fullName>
    </recommendedName>
</protein>
<evidence type="ECO:0000313" key="2">
    <source>
        <dbReference type="Proteomes" id="UP001215280"/>
    </source>
</evidence>
<organism evidence="1 2">
    <name type="scientific">Mycena maculata</name>
    <dbReference type="NCBI Taxonomy" id="230809"/>
    <lineage>
        <taxon>Eukaryota</taxon>
        <taxon>Fungi</taxon>
        <taxon>Dikarya</taxon>
        <taxon>Basidiomycota</taxon>
        <taxon>Agaricomycotina</taxon>
        <taxon>Agaricomycetes</taxon>
        <taxon>Agaricomycetidae</taxon>
        <taxon>Agaricales</taxon>
        <taxon>Marasmiineae</taxon>
        <taxon>Mycenaceae</taxon>
        <taxon>Mycena</taxon>
    </lineage>
</organism>
<evidence type="ECO:0000313" key="1">
    <source>
        <dbReference type="EMBL" id="KAJ7780182.1"/>
    </source>
</evidence>
<dbReference type="Proteomes" id="UP001215280">
    <property type="component" value="Unassembled WGS sequence"/>
</dbReference>
<sequence>MSKYPVLTLPPEIVSEIFTHLLPVYPLRPPTSVLRSPTILSHICSRWREIALTTLALWRAISIELIPDDECLRPQPGYLESLLHILETWLARSQSCALSIALVDWVYVSVTAPFVRAIIARCNKWEHVDLHVTPDLVPLFNGDMPLLRSLRFTLQEAYPDHRTPSIFQHAPLLCAATSFTSFPSELVLPWAQFTRLSLECVRQDSCSQLLRQMPNLVHCRLQFVGSSCVLSP</sequence>
<gene>
    <name evidence="1" type="ORF">DFH07DRAFT_794099</name>
</gene>
<dbReference type="EMBL" id="JARJLG010000006">
    <property type="protein sequence ID" value="KAJ7780182.1"/>
    <property type="molecule type" value="Genomic_DNA"/>
</dbReference>